<dbReference type="EMBL" id="QGNW01000064">
    <property type="protein sequence ID" value="RVX03694.1"/>
    <property type="molecule type" value="Genomic_DNA"/>
</dbReference>
<feature type="region of interest" description="Disordered" evidence="6">
    <location>
        <begin position="1212"/>
        <end position="1414"/>
    </location>
</feature>
<dbReference type="PANTHER" id="PTHR10887">
    <property type="entry name" value="DNA2/NAM7 HELICASE FAMILY"/>
    <property type="match status" value="1"/>
</dbReference>
<sequence length="1754" mass="195548">MGNVPYMEELVVELGCRKGELLAMYLGLLLGACFKSRAGWHSMVERVHKRLTIGKRQYLSKGGDRAYFYQEHFVKLAHLSHDSICYLQEGFRVRMLEGMRNQNGMDGCKKGKIFSQITLFLGILAQGFDTRSITKERVVSGELMFSIYEESINHILLHCAKTGWRDVRKTVKSRSNVLVIRFYLQNGSSRLNRARKLLIERSKWYLSRVMSITSQLREFHALSSINDIPILPMILKPFNGSLGRSESRKLDLSKLSQPLQRILESSYNSSQLQAISVAIASPDSKKNFDLSLIQGPPGTGKTRTIVAIVSGLLASPLKGVNMKNSVDGSVKQSSIVFTNSRPKMSQSAAVARAWQDAALARQLNEDVEQSLKPMGTSVRQRVLICAQSNAAVDELVSRISSEGLYSSDGNMYKPYLVRVGNVKTVHQNSLPFFIDTLVDQRLVGERMDLTDPKNDLSGDTSALRASLEKVDDIKETSDAEIEVKLRRLYEQKKEICRDLATAQAQERKANEESKALKHKLRKSILREAEIVVATLSGCGGDLHGVCSESISTHKFGRSSENHLFDAVVIDEAAQALEPATLIPLQLLKSSGLDVGDPKQLPATVLSSVASKFRYQCSMFERLQRAGYPVTMLTKQFLEWGAVKAREAAGEIVVFWDNRALELVGMEVYGPTCGVVREDFWAELGAIRVCGMTLGALGVTLMLLVVERPSVARASLYLEGGLNIQTPGEVRYISGVRWVGRSFQWCDIVSTDQTSIRPFTDSVGWEGECEDDHPLENMWLKDEGFKDLVKSWWMGFSFRGSPSFILAEKLKSLKSFLKRWDIDIGNVVVKKDWPYHSWIFGIQKNLRVGGREGEAFNALSEFKGDKVPGSGFTMVFWQCCWDFVKEEPSFASGIGTLPPKGMSFGEIICDKHGEMEGGWCFKEVKSSHGVGFWETIRELVGVATKGGSFSAKSLYSILEAGKVENFSSNFVWNVWVPPKARVLWEMLFSLFEYRMHPEICRFPSLHFYDSKLLNGENMSSKLAPFHETEGLGPYVFFDVVDGQESHGKNSGTFSLCNEREADAAVEVLRLFRKRHPSEFVGGRIGIITPYKCQLSLLRSRFSSAFGSSITSDMEFNTVDGFQGREVDILVLSTVRAAGPCSAASGINSSSIGFVADVRRMNVALTRAKLSLWILGNARTLQTNCNWAALVKDAKERNLVISAKMPYQSMFKKALKNPSSENSDYSSRQSRHGKTDITSKRAKQNEKNAKEVCERKENSVSSQSQINKRKAGDEHDLSARKEDVQSNKRRASEQCDFLAKKKFPSSVVAQRDSSTSKDVKSSTMGNNTDGDGRSKESRERQLHLRSTHLGKGKCTHEISQTNADRSEQEMGDGNKILKPRVLKGTSESLDHGGNQKSMEASTCSAGSILEENDASDRRRALKEVDTAKDVISKRKQQREAVDALLSSALIPSKKSAASLKAAPAKRSLSPALNAGCDINLPKPRKGAHSVGSFVHCRTHPSQLCSLKSFCSIEVYKFSHISDARALFPASLLEFHLSSYFKRCGDYELSMLKSSLFPVLLSSSFTDKKVCTAWGCFNPLSLRTLCCLLSSRPLILKVQLVNWTSIRSLKAKGEDGEEIYDTGLWKAISWIWDDFLARTSLKCMGCRFVGERKGKPCFSTLVLLGRIVISWCEQQPRGVFPLRLHNGDLILNQLMTRRRSLVNRCCCANTRKQLISSSFFVSSFVGKKQKTVVEDSSLILLLVLMESDNLKALEGLE</sequence>
<dbReference type="FunFam" id="3.40.50.300:FF:000326">
    <property type="entry name" value="P-loop containing nucleoside triphosphate hydrolase"/>
    <property type="match status" value="1"/>
</dbReference>
<dbReference type="InterPro" id="IPR027417">
    <property type="entry name" value="P-loop_NTPase"/>
</dbReference>
<dbReference type="InterPro" id="IPR047187">
    <property type="entry name" value="SF1_C_Upf1"/>
</dbReference>
<gene>
    <name evidence="9" type="primary">SEN1_1</name>
    <name evidence="9" type="ORF">CK203_023068</name>
</gene>
<dbReference type="Pfam" id="PF13087">
    <property type="entry name" value="AAA_12"/>
    <property type="match status" value="1"/>
</dbReference>
<organism evidence="9 10">
    <name type="scientific">Vitis vinifera</name>
    <name type="common">Grape</name>
    <dbReference type="NCBI Taxonomy" id="29760"/>
    <lineage>
        <taxon>Eukaryota</taxon>
        <taxon>Viridiplantae</taxon>
        <taxon>Streptophyta</taxon>
        <taxon>Embryophyta</taxon>
        <taxon>Tracheophyta</taxon>
        <taxon>Spermatophyta</taxon>
        <taxon>Magnoliopsida</taxon>
        <taxon>eudicotyledons</taxon>
        <taxon>Gunneridae</taxon>
        <taxon>Pentapetalae</taxon>
        <taxon>rosids</taxon>
        <taxon>Vitales</taxon>
        <taxon>Vitaceae</taxon>
        <taxon>Viteae</taxon>
        <taxon>Vitis</taxon>
    </lineage>
</organism>
<evidence type="ECO:0000256" key="2">
    <source>
        <dbReference type="ARBA" id="ARBA00022801"/>
    </source>
</evidence>
<feature type="domain" description="DNA2/NAM7 helicase-like C-terminal" evidence="8">
    <location>
        <begin position="991"/>
        <end position="1176"/>
    </location>
</feature>
<evidence type="ECO:0000256" key="3">
    <source>
        <dbReference type="ARBA" id="ARBA00022806"/>
    </source>
</evidence>
<evidence type="ECO:0000313" key="10">
    <source>
        <dbReference type="Proteomes" id="UP000288805"/>
    </source>
</evidence>
<dbReference type="GO" id="GO:0004386">
    <property type="term" value="F:helicase activity"/>
    <property type="evidence" value="ECO:0007669"/>
    <property type="project" value="UniProtKB-KW"/>
</dbReference>
<feature type="domain" description="DNA2/NAM7 helicase helicase" evidence="7">
    <location>
        <begin position="267"/>
        <end position="606"/>
    </location>
</feature>
<dbReference type="GO" id="GO:0016787">
    <property type="term" value="F:hydrolase activity"/>
    <property type="evidence" value="ECO:0007669"/>
    <property type="project" value="UniProtKB-KW"/>
</dbReference>
<keyword evidence="2" id="KW-0378">Hydrolase</keyword>
<dbReference type="Gene3D" id="3.40.50.300">
    <property type="entry name" value="P-loop containing nucleotide triphosphate hydrolases"/>
    <property type="match status" value="2"/>
</dbReference>
<evidence type="ECO:0000259" key="8">
    <source>
        <dbReference type="Pfam" id="PF13087"/>
    </source>
</evidence>
<proteinExistence type="predicted"/>
<dbReference type="InterPro" id="IPR041677">
    <property type="entry name" value="DNA2/NAM7_AAA_11"/>
</dbReference>
<dbReference type="Proteomes" id="UP000288805">
    <property type="component" value="Unassembled WGS sequence"/>
</dbReference>
<dbReference type="PANTHER" id="PTHR10887:SF495">
    <property type="entry name" value="HELICASE SENATAXIN ISOFORM X1-RELATED"/>
    <property type="match status" value="1"/>
</dbReference>
<evidence type="ECO:0000256" key="5">
    <source>
        <dbReference type="SAM" id="Coils"/>
    </source>
</evidence>
<dbReference type="InterPro" id="IPR045055">
    <property type="entry name" value="DNA2/NAM7-like"/>
</dbReference>
<keyword evidence="5" id="KW-0175">Coiled coil</keyword>
<dbReference type="CDD" id="cd18042">
    <property type="entry name" value="DEXXQc_SETX"/>
    <property type="match status" value="1"/>
</dbReference>
<feature type="coiled-coil region" evidence="5">
    <location>
        <begin position="485"/>
        <end position="519"/>
    </location>
</feature>
<keyword evidence="3 9" id="KW-0347">Helicase</keyword>
<dbReference type="GO" id="GO:0005694">
    <property type="term" value="C:chromosome"/>
    <property type="evidence" value="ECO:0007669"/>
    <property type="project" value="UniProtKB-ARBA"/>
</dbReference>
<feature type="compositionally biased region" description="Basic and acidic residues" evidence="6">
    <location>
        <begin position="1328"/>
        <end position="1340"/>
    </location>
</feature>
<evidence type="ECO:0000313" key="9">
    <source>
        <dbReference type="EMBL" id="RVX03694.1"/>
    </source>
</evidence>
<evidence type="ECO:0000259" key="7">
    <source>
        <dbReference type="Pfam" id="PF13086"/>
    </source>
</evidence>
<dbReference type="SUPFAM" id="SSF52540">
    <property type="entry name" value="P-loop containing nucleoside triphosphate hydrolases"/>
    <property type="match status" value="2"/>
</dbReference>
<feature type="compositionally biased region" description="Polar residues" evidence="6">
    <location>
        <begin position="1215"/>
        <end position="1226"/>
    </location>
</feature>
<evidence type="ECO:0000256" key="1">
    <source>
        <dbReference type="ARBA" id="ARBA00022741"/>
    </source>
</evidence>
<dbReference type="GO" id="GO:0005524">
    <property type="term" value="F:ATP binding"/>
    <property type="evidence" value="ECO:0007669"/>
    <property type="project" value="UniProtKB-KW"/>
</dbReference>
<keyword evidence="1" id="KW-0547">Nucleotide-binding</keyword>
<feature type="compositionally biased region" description="Basic and acidic residues" evidence="6">
    <location>
        <begin position="1231"/>
        <end position="1256"/>
    </location>
</feature>
<dbReference type="CDD" id="cd18808">
    <property type="entry name" value="SF1_C_Upf1"/>
    <property type="match status" value="1"/>
</dbReference>
<dbReference type="Pfam" id="PF13086">
    <property type="entry name" value="AAA_11"/>
    <property type="match status" value="1"/>
</dbReference>
<feature type="compositionally biased region" description="Polar residues" evidence="6">
    <location>
        <begin position="1392"/>
        <end position="1403"/>
    </location>
</feature>
<feature type="compositionally biased region" description="Basic residues" evidence="6">
    <location>
        <begin position="1341"/>
        <end position="1351"/>
    </location>
</feature>
<accession>A0A438J415</accession>
<name>A0A438J415_VITVI</name>
<feature type="compositionally biased region" description="Basic and acidic residues" evidence="6">
    <location>
        <begin position="1268"/>
        <end position="1291"/>
    </location>
</feature>
<protein>
    <submittedName>
        <fullName evidence="9">Helicase SEN1</fullName>
    </submittedName>
</protein>
<evidence type="ECO:0000256" key="4">
    <source>
        <dbReference type="ARBA" id="ARBA00022840"/>
    </source>
</evidence>
<keyword evidence="4" id="KW-0067">ATP-binding</keyword>
<evidence type="ECO:0000256" key="6">
    <source>
        <dbReference type="SAM" id="MobiDB-lite"/>
    </source>
</evidence>
<dbReference type="InterPro" id="IPR041679">
    <property type="entry name" value="DNA2/NAM7-like_C"/>
</dbReference>
<comment type="caution">
    <text evidence="9">The sequence shown here is derived from an EMBL/GenBank/DDBJ whole genome shotgun (WGS) entry which is preliminary data.</text>
</comment>
<reference evidence="9 10" key="1">
    <citation type="journal article" date="2018" name="PLoS Genet.">
        <title>Population sequencing reveals clonal diversity and ancestral inbreeding in the grapevine cultivar Chardonnay.</title>
        <authorList>
            <person name="Roach M.J."/>
            <person name="Johnson D.L."/>
            <person name="Bohlmann J."/>
            <person name="van Vuuren H.J."/>
            <person name="Jones S.J."/>
            <person name="Pretorius I.S."/>
            <person name="Schmidt S.A."/>
            <person name="Borneman A.R."/>
        </authorList>
    </citation>
    <scope>NUCLEOTIDE SEQUENCE [LARGE SCALE GENOMIC DNA]</scope>
    <source>
        <strain evidence="10">cv. Chardonnay</strain>
        <tissue evidence="9">Leaf</tissue>
    </source>
</reference>